<gene>
    <name evidence="1" type="ORF">BECKTC1821F_GA0114240_11401</name>
</gene>
<reference evidence="1" key="1">
    <citation type="submission" date="2019-02" db="EMBL/GenBank/DDBJ databases">
        <authorList>
            <person name="Gruber-Vodicka R. H."/>
            <person name="Seah K. B. B."/>
        </authorList>
    </citation>
    <scope>NUCLEOTIDE SEQUENCE</scope>
    <source>
        <strain evidence="1">BECK_BZ126</strain>
    </source>
</reference>
<dbReference type="AlphaFoldDB" id="A0A451AF69"/>
<sequence length="32" mass="3756">MIPLPPTAEWETFLSEMVADQLFIWLFKKICG</sequence>
<proteinExistence type="predicted"/>
<protein>
    <submittedName>
        <fullName evidence="1">Uncharacterized protein</fullName>
    </submittedName>
</protein>
<dbReference type="EMBL" id="CAADFW010000140">
    <property type="protein sequence ID" value="VFK64700.1"/>
    <property type="molecule type" value="Genomic_DNA"/>
</dbReference>
<organism evidence="1">
    <name type="scientific">Candidatus Kentrum sp. TC</name>
    <dbReference type="NCBI Taxonomy" id="2126339"/>
    <lineage>
        <taxon>Bacteria</taxon>
        <taxon>Pseudomonadati</taxon>
        <taxon>Pseudomonadota</taxon>
        <taxon>Gammaproteobacteria</taxon>
        <taxon>Candidatus Kentrum</taxon>
    </lineage>
</organism>
<name>A0A451AF69_9GAMM</name>
<accession>A0A451AF69</accession>
<evidence type="ECO:0000313" key="1">
    <source>
        <dbReference type="EMBL" id="VFK64700.1"/>
    </source>
</evidence>